<dbReference type="Gene3D" id="3.20.20.190">
    <property type="entry name" value="Phosphatidylinositol (PI) phosphodiesterase"/>
    <property type="match status" value="2"/>
</dbReference>
<dbReference type="InterPro" id="IPR001119">
    <property type="entry name" value="SLH_dom"/>
</dbReference>
<dbReference type="PROSITE" id="PS50007">
    <property type="entry name" value="PIPLC_X_DOMAIN"/>
    <property type="match status" value="1"/>
</dbReference>
<feature type="compositionally biased region" description="Basic and acidic residues" evidence="1">
    <location>
        <begin position="1738"/>
        <end position="1753"/>
    </location>
</feature>
<proteinExistence type="predicted"/>
<reference evidence="6 7" key="1">
    <citation type="submission" date="2017-04" db="EMBL/GenBank/DDBJ databases">
        <authorList>
            <person name="Afonso C.L."/>
            <person name="Miller P.J."/>
            <person name="Scott M.A."/>
            <person name="Spackman E."/>
            <person name="Goraichik I."/>
            <person name="Dimitrov K.M."/>
            <person name="Suarez D.L."/>
            <person name="Swayne D.E."/>
        </authorList>
    </citation>
    <scope>NUCLEOTIDE SEQUENCE [LARGE SCALE GENOMIC DNA]</scope>
    <source>
        <strain evidence="6 7">N3/975</strain>
    </source>
</reference>
<dbReference type="Gene3D" id="2.60.40.1260">
    <property type="entry name" value="Lamin Tail domain"/>
    <property type="match status" value="2"/>
</dbReference>
<dbReference type="Pfam" id="PF00395">
    <property type="entry name" value="SLH"/>
    <property type="match status" value="3"/>
</dbReference>
<evidence type="ECO:0000259" key="3">
    <source>
        <dbReference type="PROSITE" id="PS51272"/>
    </source>
</evidence>
<dbReference type="GO" id="GO:0008081">
    <property type="term" value="F:phosphoric diester hydrolase activity"/>
    <property type="evidence" value="ECO:0007669"/>
    <property type="project" value="InterPro"/>
</dbReference>
<dbReference type="RefSeq" id="WP_208918415.1">
    <property type="nucleotide sequence ID" value="NZ_LT840184.1"/>
</dbReference>
<dbReference type="InterPro" id="IPR030395">
    <property type="entry name" value="GP_PDE_dom"/>
</dbReference>
<name>A0A1X7H0T1_9BACL</name>
<dbReference type="PANTHER" id="PTHR46211:SF14">
    <property type="entry name" value="GLYCEROPHOSPHODIESTER PHOSPHODIESTERASE"/>
    <property type="match status" value="1"/>
</dbReference>
<feature type="region of interest" description="Disordered" evidence="1">
    <location>
        <begin position="293"/>
        <end position="317"/>
    </location>
</feature>
<dbReference type="Pfam" id="PF00932">
    <property type="entry name" value="LTD"/>
    <property type="match status" value="3"/>
</dbReference>
<feature type="domain" description="GP-PDE" evidence="4">
    <location>
        <begin position="1350"/>
        <end position="1597"/>
    </location>
</feature>
<feature type="domain" description="LTD" evidence="5">
    <location>
        <begin position="919"/>
        <end position="1074"/>
    </location>
</feature>
<feature type="compositionally biased region" description="Low complexity" evidence="1">
    <location>
        <begin position="1719"/>
        <end position="1728"/>
    </location>
</feature>
<protein>
    <submittedName>
        <fullName evidence="6">Glycerophosphoryl diester phosphodiesterase</fullName>
    </submittedName>
</protein>
<dbReference type="Pfam" id="PF03009">
    <property type="entry name" value="GDPD"/>
    <property type="match status" value="1"/>
</dbReference>
<evidence type="ECO:0000259" key="5">
    <source>
        <dbReference type="PROSITE" id="PS51841"/>
    </source>
</evidence>
<keyword evidence="7" id="KW-1185">Reference proteome</keyword>
<dbReference type="InterPro" id="IPR036415">
    <property type="entry name" value="Lamin_tail_dom_sf"/>
</dbReference>
<dbReference type="Gene3D" id="2.60.40.10">
    <property type="entry name" value="Immunoglobulins"/>
    <property type="match status" value="2"/>
</dbReference>
<feature type="domain" description="SLH" evidence="3">
    <location>
        <begin position="2050"/>
        <end position="2110"/>
    </location>
</feature>
<dbReference type="Proteomes" id="UP000192940">
    <property type="component" value="Chromosome I"/>
</dbReference>
<dbReference type="InterPro" id="IPR017946">
    <property type="entry name" value="PLC-like_Pdiesterase_TIM-brl"/>
</dbReference>
<dbReference type="SUPFAM" id="SSF49265">
    <property type="entry name" value="Fibronectin type III"/>
    <property type="match status" value="2"/>
</dbReference>
<evidence type="ECO:0000259" key="2">
    <source>
        <dbReference type="PROSITE" id="PS50853"/>
    </source>
</evidence>
<dbReference type="SMART" id="SM00060">
    <property type="entry name" value="FN3"/>
    <property type="match status" value="2"/>
</dbReference>
<dbReference type="SUPFAM" id="SSF74853">
    <property type="entry name" value="Lamin A/C globular tail domain"/>
    <property type="match status" value="2"/>
</dbReference>
<dbReference type="InterPro" id="IPR001322">
    <property type="entry name" value="Lamin_tail_dom"/>
</dbReference>
<dbReference type="GO" id="GO:0006629">
    <property type="term" value="P:lipid metabolic process"/>
    <property type="evidence" value="ECO:0007669"/>
    <property type="project" value="InterPro"/>
</dbReference>
<dbReference type="InterPro" id="IPR013783">
    <property type="entry name" value="Ig-like_fold"/>
</dbReference>
<evidence type="ECO:0000313" key="7">
    <source>
        <dbReference type="Proteomes" id="UP000192940"/>
    </source>
</evidence>
<dbReference type="STRING" id="1313296.SAMN05661091_1487"/>
<dbReference type="SUPFAM" id="SSF51695">
    <property type="entry name" value="PLC-like phosphodiesterases"/>
    <property type="match status" value="2"/>
</dbReference>
<sequence>MRNWMKKCTVYTLSFILILGNMTFLTPFEFAEASVNTEHGTDTVPPAAPSGLSAMPGDQQITLNWGANQEEDMAEYRIYVDGVKHGTVTSSVYTYNVSPLEAGREYDLALSAVDGSDNESEKVTVKAIPAGALPVTVPNLLITELVPDTSNFVSYDAFEFIELYNAGDGAIDLKDYRILSDKWNKVIDTSIVIGARESVVFWTRRAEIEPLTWEAFNSYYFTSYTSKYVPNERSFIIGNVGGLVNSGTQSVVLQDSAGNEVVRAPYIGGDVAEGKSITFTYPEEGSKQMRQLASKQQPTPGWVIEGQAPPREKDDQAPMKPTGLNAEAGNGIVKLTWDPNTEPDIERYNIYKDGTLEFSVPADQQIFEVYGLTGNVAYNFEVTGVDRSDLESPKSDVVTATPFHQKVTQVERTPNPLDSKYKMLWDISGVGPVIPGLKQDLVPQGLGYYKEKNWILAVYYMDDGRPGTLSVLDEASGKLLKSVVLMNEDGTPYTGHAGGVAVSPGYVWIASGEFLFQIKLEDLVKAEDNGEIQFIDSVPVPVQASFNYFADGVLWVGEFYEQKSYPTDASHTMTNRTGETYYAWMAGYELDQTTGSISSEDWIPGSTTPATPDKVLSIPGKVQGAVVREDGVILSTSWGRGNDSLLYWYNNQLKESAHATAAINGRDVPVWFLDTQAEKEHNSRLSIVPMSEGIVDVDGELYVQLESGATKYRYTTTYIMDRMVKINLNRWAKYGLEEPPVDPGIPQVLISQFMYDVPGTDDGAEYIVIKNYEEKPVDISGFMIGDGINQTKGEGMAAFPPDTIINPGQEIILSQSGIRFKQIYGTVPDFETPWIGVTRPVDDPDIPDLLPTDWSTGIIQLANGGDEILLMNAKADIVDFVPYIIDRTYRDVFYKAVTATAPGDGNAIHRIGRTGSLPADFAAAPPSLGDRPIPLPTSDNLLITEVMYDPLFDEVLGEFVEITNISDQDVDISGYYLGDEETEGQASPDGMFNFPAGTVIKPYEVLLIARNAKGVEDLYGRKADFELEDSDSSVAKMEPNCSWGCGTMQLANTGDEVLLLDRNKKLVDAFVYKSGMYMGIKAHRGVNSGHSLERINGKDTKNSAADFVDQPRPTPGVLLFGPQGREDLIPVSDLKDNVLQVKEPQSAVAAAPTVIDASNGMPDELPGNIPSFLIQVRWSGSELYAANRKMSLSAALDRIHGRMLPVIEINENSMVQPLHQLLSARGMTDVLIVSTNPDIIKQIRGLNDEYRGAVRFEDSKLSKQDIKEIVRTVRRSTGVVALIDQQALTKEHVRSLFVRSVSVWGYDVKSESEAHRLISMGVSGVEASDSTAVAAALGKYDVTDSITQQPIIVAHRGMSALAPENTMPAFELAVEKGAEVIELDILESKDGELVLIHDYTVDRTTNGKGRVSELTLEQLKSLTANKTNNPDWQKEYDKYPDAKIPTLEEVLTFAKGKNVVLALEMKGFGHEDKVIDLVEKYHMESDVYVTSFSQDVLQRVELENPEIGRGYTLDGGKPSPAEALQDAEKVVTDHVQLGTFYFANYSILTPELISYAKHRGLPVIAWTINNKQGLQDAVSMGITGLITDYAHWMDQVAVNISSGKDSYELKVGESLSLEDMNALVHFKAMEPVPFTGGMRIVTGNEGAVSLENSGGIKGLKPGTVSVQLYLDYKPFSIPVDGDPVVLDNTWRMYSEPVTVIVKKGDGGNPEGPGNPPEEPGSSAPSTGGINVPPQGTDSTKKELLEPTEQERKAAKGSFTLTGDQHTLIIPAEFKSWLNTNQLQVQRDGFVLTIPEAVLEGASGMIDPSSGAAAKVMISIHLLDAEQSKQGAEQLGRQASADVKAVSRMAEFQMKVVTKDGVTIPIGELKQPVTIKLPLNDNTDPWLVGLYHTAEDGRFKYVNSRITDEILEGRTSLLGKYTALEYRKTFTDVPESFWAAKVIQQLTAKHLVEGTAVDRFSPQDKVTRAQFVTLLARALNLQGGQKMPFSDVPTGQWYTGPVAAAHEAGLIEGVSASRFAPNQTITREEMAVLMVRAYQYVSKENGTNAQQIRFADEGDISAWAQESVRKAAQLGLMQGRKDGNMAPKAMTTRAESVQALYNLITSLKRLP</sequence>
<dbReference type="InterPro" id="IPR003961">
    <property type="entry name" value="FN3_dom"/>
</dbReference>
<dbReference type="PROSITE" id="PS51272">
    <property type="entry name" value="SLH"/>
    <property type="match status" value="3"/>
</dbReference>
<feature type="domain" description="Fibronectin type-III" evidence="2">
    <location>
        <begin position="45"/>
        <end position="130"/>
    </location>
</feature>
<organism evidence="6 7">
    <name type="scientific">Paenibacillus uliginis N3/975</name>
    <dbReference type="NCBI Taxonomy" id="1313296"/>
    <lineage>
        <taxon>Bacteria</taxon>
        <taxon>Bacillati</taxon>
        <taxon>Bacillota</taxon>
        <taxon>Bacilli</taxon>
        <taxon>Bacillales</taxon>
        <taxon>Paenibacillaceae</taxon>
        <taxon>Paenibacillus</taxon>
    </lineage>
</organism>
<accession>A0A1X7H0T1</accession>
<feature type="domain" description="LTD" evidence="5">
    <location>
        <begin position="121"/>
        <end position="270"/>
    </location>
</feature>
<dbReference type="PROSITE" id="PS51841">
    <property type="entry name" value="LTD"/>
    <property type="match status" value="3"/>
</dbReference>
<feature type="domain" description="SLH" evidence="3">
    <location>
        <begin position="1925"/>
        <end position="1983"/>
    </location>
</feature>
<evidence type="ECO:0000256" key="1">
    <source>
        <dbReference type="SAM" id="MobiDB-lite"/>
    </source>
</evidence>
<dbReference type="PROSITE" id="PS51704">
    <property type="entry name" value="GP_PDE"/>
    <property type="match status" value="1"/>
</dbReference>
<dbReference type="InterPro" id="IPR036116">
    <property type="entry name" value="FN3_sf"/>
</dbReference>
<dbReference type="PANTHER" id="PTHR46211">
    <property type="entry name" value="GLYCEROPHOSPHORYL DIESTER PHOSPHODIESTERASE"/>
    <property type="match status" value="1"/>
</dbReference>
<feature type="domain" description="SLH" evidence="3">
    <location>
        <begin position="1984"/>
        <end position="2047"/>
    </location>
</feature>
<feature type="domain" description="Fibronectin type-III" evidence="2">
    <location>
        <begin position="317"/>
        <end position="406"/>
    </location>
</feature>
<feature type="domain" description="LTD" evidence="5">
    <location>
        <begin position="734"/>
        <end position="891"/>
    </location>
</feature>
<gene>
    <name evidence="6" type="ORF">SAMN05661091_1487</name>
</gene>
<dbReference type="PROSITE" id="PS50853">
    <property type="entry name" value="FN3"/>
    <property type="match status" value="2"/>
</dbReference>
<dbReference type="EMBL" id="LT840184">
    <property type="protein sequence ID" value="SMF77824.1"/>
    <property type="molecule type" value="Genomic_DNA"/>
</dbReference>
<evidence type="ECO:0000259" key="4">
    <source>
        <dbReference type="PROSITE" id="PS51704"/>
    </source>
</evidence>
<feature type="region of interest" description="Disordered" evidence="1">
    <location>
        <begin position="1701"/>
        <end position="1757"/>
    </location>
</feature>
<evidence type="ECO:0000313" key="6">
    <source>
        <dbReference type="EMBL" id="SMF77824.1"/>
    </source>
</evidence>